<evidence type="ECO:0000256" key="1">
    <source>
        <dbReference type="ARBA" id="ARBA00022574"/>
    </source>
</evidence>
<sequence length="339" mass="39505">MLQFFSQWKKNKMITLSNETQASIQLALSEEKIQVIIQHWIRILNIKLGWIHEFDKFIVNYISTVFMFDTFRSSSKLINTFFGHRDYVNSIDYSTFDNLRFICSGSDDRTIRVWDVDKNKQIRPFNRHSDCVNCVKFSLYHYYNHRQNVICFSSWDKTIRFWDFKRNKQVQMFNGHKCRVYGIEFSPFNGGRYLCSGSFDKKISSKSLHIFNGHKHGILCVNISSLRSNNKNDNNNKMNNTGIIGGNGYTICSGSVDQTIRIWDIETAKQFNIFKGHQAAVNSVKQGSNELLNTILSGSNDESVHLWDIRSDQKIQVFNGHTNMVYAVEYSPFIIKNSI</sequence>
<feature type="repeat" description="WD" evidence="3">
    <location>
        <begin position="247"/>
        <end position="273"/>
    </location>
</feature>
<feature type="repeat" description="WD" evidence="3">
    <location>
        <begin position="274"/>
        <end position="317"/>
    </location>
</feature>
<keyword evidence="2" id="KW-0677">Repeat</keyword>
<dbReference type="Proteomes" id="UP000023152">
    <property type="component" value="Unassembled WGS sequence"/>
</dbReference>
<evidence type="ECO:0000256" key="3">
    <source>
        <dbReference type="PROSITE-ProRule" id="PRU00221"/>
    </source>
</evidence>
<dbReference type="SUPFAM" id="SSF50978">
    <property type="entry name" value="WD40 repeat-like"/>
    <property type="match status" value="1"/>
</dbReference>
<dbReference type="AlphaFoldDB" id="X6PAU3"/>
<dbReference type="InterPro" id="IPR036322">
    <property type="entry name" value="WD40_repeat_dom_sf"/>
</dbReference>
<protein>
    <submittedName>
        <fullName evidence="4">Uncharacterized protein</fullName>
    </submittedName>
</protein>
<evidence type="ECO:0000256" key="2">
    <source>
        <dbReference type="ARBA" id="ARBA00022737"/>
    </source>
</evidence>
<gene>
    <name evidence="4" type="ORF">RFI_02328</name>
</gene>
<comment type="caution">
    <text evidence="4">The sequence shown here is derived from an EMBL/GenBank/DDBJ whole genome shotgun (WGS) entry which is preliminary data.</text>
</comment>
<evidence type="ECO:0000313" key="5">
    <source>
        <dbReference type="Proteomes" id="UP000023152"/>
    </source>
</evidence>
<reference evidence="4 5" key="1">
    <citation type="journal article" date="2013" name="Curr. Biol.">
        <title>The Genome of the Foraminiferan Reticulomyxa filosa.</title>
        <authorList>
            <person name="Glockner G."/>
            <person name="Hulsmann N."/>
            <person name="Schleicher M."/>
            <person name="Noegel A.A."/>
            <person name="Eichinger L."/>
            <person name="Gallinger C."/>
            <person name="Pawlowski J."/>
            <person name="Sierra R."/>
            <person name="Euteneuer U."/>
            <person name="Pillet L."/>
            <person name="Moustafa A."/>
            <person name="Platzer M."/>
            <person name="Groth M."/>
            <person name="Szafranski K."/>
            <person name="Schliwa M."/>
        </authorList>
    </citation>
    <scope>NUCLEOTIDE SEQUENCE [LARGE SCALE GENOMIC DNA]</scope>
</reference>
<dbReference type="PANTHER" id="PTHR22847:SF637">
    <property type="entry name" value="WD REPEAT DOMAIN 5B"/>
    <property type="match status" value="1"/>
</dbReference>
<dbReference type="PROSITE" id="PS50082">
    <property type="entry name" value="WD_REPEATS_2"/>
    <property type="match status" value="3"/>
</dbReference>
<dbReference type="PROSITE" id="PS50294">
    <property type="entry name" value="WD_REPEATS_REGION"/>
    <property type="match status" value="2"/>
</dbReference>
<dbReference type="Pfam" id="PF00400">
    <property type="entry name" value="WD40"/>
    <property type="match status" value="5"/>
</dbReference>
<organism evidence="4 5">
    <name type="scientific">Reticulomyxa filosa</name>
    <dbReference type="NCBI Taxonomy" id="46433"/>
    <lineage>
        <taxon>Eukaryota</taxon>
        <taxon>Sar</taxon>
        <taxon>Rhizaria</taxon>
        <taxon>Retaria</taxon>
        <taxon>Foraminifera</taxon>
        <taxon>Monothalamids</taxon>
        <taxon>Reticulomyxidae</taxon>
        <taxon>Reticulomyxa</taxon>
    </lineage>
</organism>
<dbReference type="PRINTS" id="PR00320">
    <property type="entry name" value="GPROTEINBRPT"/>
</dbReference>
<dbReference type="InterPro" id="IPR001680">
    <property type="entry name" value="WD40_rpt"/>
</dbReference>
<dbReference type="EMBL" id="ASPP01002302">
    <property type="protein sequence ID" value="ETO34762.1"/>
    <property type="molecule type" value="Genomic_DNA"/>
</dbReference>
<name>X6PAU3_RETFI</name>
<dbReference type="GO" id="GO:0048188">
    <property type="term" value="C:Set1C/COMPASS complex"/>
    <property type="evidence" value="ECO:0007669"/>
    <property type="project" value="TreeGrafter"/>
</dbReference>
<dbReference type="PANTHER" id="PTHR22847">
    <property type="entry name" value="WD40 REPEAT PROTEIN"/>
    <property type="match status" value="1"/>
</dbReference>
<dbReference type="InterPro" id="IPR019775">
    <property type="entry name" value="WD40_repeat_CS"/>
</dbReference>
<dbReference type="InterPro" id="IPR015943">
    <property type="entry name" value="WD40/YVTN_repeat-like_dom_sf"/>
</dbReference>
<dbReference type="CDD" id="cd00200">
    <property type="entry name" value="WD40"/>
    <property type="match status" value="1"/>
</dbReference>
<feature type="repeat" description="WD" evidence="3">
    <location>
        <begin position="81"/>
        <end position="124"/>
    </location>
</feature>
<dbReference type="InterPro" id="IPR020472">
    <property type="entry name" value="WD40_PAC1"/>
</dbReference>
<accession>X6PAU3</accession>
<keyword evidence="1 3" id="KW-0853">WD repeat</keyword>
<keyword evidence="5" id="KW-1185">Reference proteome</keyword>
<proteinExistence type="predicted"/>
<dbReference type="Gene3D" id="2.130.10.10">
    <property type="entry name" value="YVTN repeat-like/Quinoprotein amine dehydrogenase"/>
    <property type="match status" value="2"/>
</dbReference>
<feature type="non-terminal residue" evidence="4">
    <location>
        <position position="339"/>
    </location>
</feature>
<dbReference type="SMART" id="SM00320">
    <property type="entry name" value="WD40"/>
    <property type="match status" value="5"/>
</dbReference>
<evidence type="ECO:0000313" key="4">
    <source>
        <dbReference type="EMBL" id="ETO34762.1"/>
    </source>
</evidence>
<dbReference type="PROSITE" id="PS00678">
    <property type="entry name" value="WD_REPEATS_1"/>
    <property type="match status" value="3"/>
</dbReference>
<dbReference type="GO" id="GO:0042393">
    <property type="term" value="F:histone binding"/>
    <property type="evidence" value="ECO:0007669"/>
    <property type="project" value="TreeGrafter"/>
</dbReference>